<reference evidence="1" key="3">
    <citation type="submission" date="2015-02" db="UniProtKB">
        <authorList>
            <consortium name="EnsemblProtists"/>
        </authorList>
    </citation>
    <scope>IDENTIFICATION</scope>
    <source>
        <strain evidence="1">DAOM BR144</strain>
    </source>
</reference>
<dbReference type="Proteomes" id="UP000019132">
    <property type="component" value="Unassembled WGS sequence"/>
</dbReference>
<accession>K3WD56</accession>
<reference evidence="2" key="1">
    <citation type="journal article" date="2010" name="Genome Biol.">
        <title>Genome sequence of the necrotrophic plant pathogen Pythium ultimum reveals original pathogenicity mechanisms and effector repertoire.</title>
        <authorList>
            <person name="Levesque C.A."/>
            <person name="Brouwer H."/>
            <person name="Cano L."/>
            <person name="Hamilton J.P."/>
            <person name="Holt C."/>
            <person name="Huitema E."/>
            <person name="Raffaele S."/>
            <person name="Robideau G.P."/>
            <person name="Thines M."/>
            <person name="Win J."/>
            <person name="Zerillo M.M."/>
            <person name="Beakes G.W."/>
            <person name="Boore J.L."/>
            <person name="Busam D."/>
            <person name="Dumas B."/>
            <person name="Ferriera S."/>
            <person name="Fuerstenberg S.I."/>
            <person name="Gachon C.M."/>
            <person name="Gaulin E."/>
            <person name="Govers F."/>
            <person name="Grenville-Briggs L."/>
            <person name="Horner N."/>
            <person name="Hostetler J."/>
            <person name="Jiang R.H."/>
            <person name="Johnson J."/>
            <person name="Krajaejun T."/>
            <person name="Lin H."/>
            <person name="Meijer H.J."/>
            <person name="Moore B."/>
            <person name="Morris P."/>
            <person name="Phuntmart V."/>
            <person name="Puiu D."/>
            <person name="Shetty J."/>
            <person name="Stajich J.E."/>
            <person name="Tripathy S."/>
            <person name="Wawra S."/>
            <person name="van West P."/>
            <person name="Whitty B.R."/>
            <person name="Coutinho P.M."/>
            <person name="Henrissat B."/>
            <person name="Martin F."/>
            <person name="Thomas P.D."/>
            <person name="Tyler B.M."/>
            <person name="De Vries R.P."/>
            <person name="Kamoun S."/>
            <person name="Yandell M."/>
            <person name="Tisserat N."/>
            <person name="Buell C.R."/>
        </authorList>
    </citation>
    <scope>NUCLEOTIDE SEQUENCE</scope>
    <source>
        <strain evidence="2">DAOM:BR144</strain>
    </source>
</reference>
<dbReference type="AlphaFoldDB" id="K3WD56"/>
<organism evidence="1 2">
    <name type="scientific">Globisporangium ultimum (strain ATCC 200006 / CBS 805.95 / DAOM BR144)</name>
    <name type="common">Pythium ultimum</name>
    <dbReference type="NCBI Taxonomy" id="431595"/>
    <lineage>
        <taxon>Eukaryota</taxon>
        <taxon>Sar</taxon>
        <taxon>Stramenopiles</taxon>
        <taxon>Oomycota</taxon>
        <taxon>Peronosporomycetes</taxon>
        <taxon>Pythiales</taxon>
        <taxon>Pythiaceae</taxon>
        <taxon>Globisporangium</taxon>
    </lineage>
</organism>
<dbReference type="VEuPathDB" id="FungiDB:PYU1_G002894"/>
<dbReference type="HOGENOM" id="CLU_1590769_0_0_1"/>
<dbReference type="EMBL" id="GL376628">
    <property type="status" value="NOT_ANNOTATED_CDS"/>
    <property type="molecule type" value="Genomic_DNA"/>
</dbReference>
<evidence type="ECO:0000313" key="2">
    <source>
        <dbReference type="Proteomes" id="UP000019132"/>
    </source>
</evidence>
<evidence type="ECO:0000313" key="1">
    <source>
        <dbReference type="EnsemblProtists" id="PYU1_T002897"/>
    </source>
</evidence>
<protein>
    <submittedName>
        <fullName evidence="1">Uncharacterized protein</fullName>
    </submittedName>
</protein>
<proteinExistence type="predicted"/>
<reference evidence="2" key="2">
    <citation type="submission" date="2010-04" db="EMBL/GenBank/DDBJ databases">
        <authorList>
            <person name="Buell R."/>
            <person name="Hamilton J."/>
            <person name="Hostetler J."/>
        </authorList>
    </citation>
    <scope>NUCLEOTIDE SEQUENCE [LARGE SCALE GENOMIC DNA]</scope>
    <source>
        <strain evidence="2">DAOM:BR144</strain>
    </source>
</reference>
<dbReference type="InParanoid" id="K3WD56"/>
<dbReference type="eggNOG" id="ENOG502T3YM">
    <property type="taxonomic scope" value="Eukaryota"/>
</dbReference>
<name>K3WD56_GLOUD</name>
<dbReference type="EnsemblProtists" id="PYU1_T002897">
    <property type="protein sequence ID" value="PYU1_T002897"/>
    <property type="gene ID" value="PYU1_G002894"/>
</dbReference>
<sequence>MSFIVNLERATSWCLCSSSLRWSMITLLRSSPPRFVSPPMPSTSKRPSWMLMSDTSSVPPPKSNTTTIFVPATKRPYAMAAAVGSFIRRMTLKPAMDALVIVALRCESLKYAGTVITTLSMRFPSKYASADAFRSDRMHAETSSGCSSAGFSLRTTWTAALPCFVDAT</sequence>
<keyword evidence="2" id="KW-1185">Reference proteome</keyword>